<gene>
    <name evidence="3" type="ORF">JW646_16735</name>
</gene>
<dbReference type="InterPro" id="IPR050553">
    <property type="entry name" value="Thioredoxin_ResA/DsbE_sf"/>
</dbReference>
<evidence type="ECO:0000313" key="3">
    <source>
        <dbReference type="EMBL" id="UEL47256.1"/>
    </source>
</evidence>
<dbReference type="RefSeq" id="WP_228415731.1">
    <property type="nucleotide sequence ID" value="NZ_CP081135.1"/>
</dbReference>
<feature type="transmembrane region" description="Helical" evidence="1">
    <location>
        <begin position="7"/>
        <end position="28"/>
    </location>
</feature>
<evidence type="ECO:0000256" key="1">
    <source>
        <dbReference type="SAM" id="Phobius"/>
    </source>
</evidence>
<dbReference type="EMBL" id="CP081135">
    <property type="protein sequence ID" value="UEL47256.1"/>
    <property type="molecule type" value="Genomic_DNA"/>
</dbReference>
<dbReference type="SUPFAM" id="SSF52833">
    <property type="entry name" value="Thioredoxin-like"/>
    <property type="match status" value="1"/>
</dbReference>
<dbReference type="InterPro" id="IPR036249">
    <property type="entry name" value="Thioredoxin-like_sf"/>
</dbReference>
<dbReference type="Gene3D" id="3.40.30.10">
    <property type="entry name" value="Glutaredoxin"/>
    <property type="match status" value="1"/>
</dbReference>
<dbReference type="AlphaFoldDB" id="A0AAX2ZE40"/>
<evidence type="ECO:0000259" key="2">
    <source>
        <dbReference type="PROSITE" id="PS51352"/>
    </source>
</evidence>
<sequence>MKKIGKVIGIIFGITVVVCGVIVISGYIGERNEPDLATMQAEEKNLNEEISAKMKNIDLSNFQAEDLDGNIVTQEVFSKNKITLIDIWTTDCSPCIEGMPDLAKLQKENLEGVGIFTVCQDSAYSEEAQKFAKELMADNDNIPTLIPDKKLMNGLCDHIIAYPTHLFVDSKGKVIGEDYVGGTSTEQLKAEIFKRLEMAEKNKK</sequence>
<organism evidence="3 4">
    <name type="scientific">Terrisporobacter hibernicus</name>
    <dbReference type="NCBI Taxonomy" id="2813371"/>
    <lineage>
        <taxon>Bacteria</taxon>
        <taxon>Bacillati</taxon>
        <taxon>Bacillota</taxon>
        <taxon>Clostridia</taxon>
        <taxon>Peptostreptococcales</taxon>
        <taxon>Peptostreptococcaceae</taxon>
        <taxon>Terrisporobacter</taxon>
    </lineage>
</organism>
<keyword evidence="4" id="KW-1185">Reference proteome</keyword>
<feature type="domain" description="Thioredoxin" evidence="2">
    <location>
        <begin position="53"/>
        <end position="197"/>
    </location>
</feature>
<dbReference type="KEGG" id="tem:JW646_16735"/>
<dbReference type="PANTHER" id="PTHR42852">
    <property type="entry name" value="THIOL:DISULFIDE INTERCHANGE PROTEIN DSBE"/>
    <property type="match status" value="1"/>
</dbReference>
<accession>A0AAX2ZE40</accession>
<dbReference type="InterPro" id="IPR013740">
    <property type="entry name" value="Redoxin"/>
</dbReference>
<dbReference type="PANTHER" id="PTHR42852:SF17">
    <property type="entry name" value="THIOREDOXIN-LIKE PROTEIN HI_1115"/>
    <property type="match status" value="1"/>
</dbReference>
<keyword evidence="1" id="KW-0812">Transmembrane</keyword>
<dbReference type="Pfam" id="PF08534">
    <property type="entry name" value="Redoxin"/>
    <property type="match status" value="1"/>
</dbReference>
<keyword evidence="1" id="KW-1133">Transmembrane helix</keyword>
<dbReference type="CDD" id="cd02966">
    <property type="entry name" value="TlpA_like_family"/>
    <property type="match status" value="1"/>
</dbReference>
<proteinExistence type="predicted"/>
<dbReference type="InterPro" id="IPR013766">
    <property type="entry name" value="Thioredoxin_domain"/>
</dbReference>
<dbReference type="Proteomes" id="UP001198983">
    <property type="component" value="Chromosome"/>
</dbReference>
<protein>
    <submittedName>
        <fullName evidence="3">TlpA family protein disulfide reductase</fullName>
    </submittedName>
</protein>
<keyword evidence="1" id="KW-0472">Membrane</keyword>
<reference evidence="3 4" key="1">
    <citation type="journal article" date="2023" name="Int. J. Syst. Evol. Microbiol.">
        <title>Terrisporobacter hibernicus sp. nov., isolated from bovine faeces in Northern Ireland.</title>
        <authorList>
            <person name="Mitchell M."/>
            <person name="Nguyen S.V."/>
            <person name="Connor M."/>
            <person name="Fairley D.J."/>
            <person name="Donoghue O."/>
            <person name="Marshall H."/>
            <person name="Koolman L."/>
            <person name="McMullan G."/>
            <person name="Schaffer K.E."/>
            <person name="McGrath J.W."/>
            <person name="Fanning S."/>
        </authorList>
    </citation>
    <scope>NUCLEOTIDE SEQUENCE [LARGE SCALE GENOMIC DNA]</scope>
    <source>
        <strain evidence="3 4">MCA3</strain>
    </source>
</reference>
<name>A0AAX2ZE40_9FIRM</name>
<dbReference type="GO" id="GO:0016491">
    <property type="term" value="F:oxidoreductase activity"/>
    <property type="evidence" value="ECO:0007669"/>
    <property type="project" value="InterPro"/>
</dbReference>
<dbReference type="PROSITE" id="PS51352">
    <property type="entry name" value="THIOREDOXIN_2"/>
    <property type="match status" value="1"/>
</dbReference>
<evidence type="ECO:0000313" key="4">
    <source>
        <dbReference type="Proteomes" id="UP001198983"/>
    </source>
</evidence>